<dbReference type="EMBL" id="KN880556">
    <property type="protein sequence ID" value="KIY66396.1"/>
    <property type="molecule type" value="Genomic_DNA"/>
</dbReference>
<gene>
    <name evidence="2" type="ORF">CYLTODRAFT_423482</name>
</gene>
<accession>A0A0D7BA51</accession>
<proteinExistence type="predicted"/>
<evidence type="ECO:0000313" key="3">
    <source>
        <dbReference type="Proteomes" id="UP000054007"/>
    </source>
</evidence>
<keyword evidence="1" id="KW-0732">Signal</keyword>
<feature type="signal peptide" evidence="1">
    <location>
        <begin position="1"/>
        <end position="28"/>
    </location>
</feature>
<dbReference type="Proteomes" id="UP000054007">
    <property type="component" value="Unassembled WGS sequence"/>
</dbReference>
<reference evidence="2 3" key="1">
    <citation type="journal article" date="2015" name="Fungal Genet. Biol.">
        <title>Evolution of novel wood decay mechanisms in Agaricales revealed by the genome sequences of Fistulina hepatica and Cylindrobasidium torrendii.</title>
        <authorList>
            <person name="Floudas D."/>
            <person name="Held B.W."/>
            <person name="Riley R."/>
            <person name="Nagy L.G."/>
            <person name="Koehler G."/>
            <person name="Ransdell A.S."/>
            <person name="Younus H."/>
            <person name="Chow J."/>
            <person name="Chiniquy J."/>
            <person name="Lipzen A."/>
            <person name="Tritt A."/>
            <person name="Sun H."/>
            <person name="Haridas S."/>
            <person name="LaButti K."/>
            <person name="Ohm R.A."/>
            <person name="Kues U."/>
            <person name="Blanchette R.A."/>
            <person name="Grigoriev I.V."/>
            <person name="Minto R.E."/>
            <person name="Hibbett D.S."/>
        </authorList>
    </citation>
    <scope>NUCLEOTIDE SEQUENCE [LARGE SCALE GENOMIC DNA]</scope>
    <source>
        <strain evidence="2 3">FP15055 ss-10</strain>
    </source>
</reference>
<feature type="chain" id="PRO_5002316809" description="F-box domain-containing protein" evidence="1">
    <location>
        <begin position="29"/>
        <end position="331"/>
    </location>
</feature>
<evidence type="ECO:0008006" key="4">
    <source>
        <dbReference type="Google" id="ProtNLM"/>
    </source>
</evidence>
<sequence length="331" mass="37351">MAVVVSHVCRRWRAVALGLLELWTFVDKKLGSCDEYTYRSNPLPLVLGLADIALENPLPKSTERAHHLVLQLTYTSTALLEILNFAYFPNIRTFSVSGQCWGIPALRDPDTHAIIPFQHRFLELRNFCCSSVNLPTTPIFPSLEDLLADDMTIPIQSALAPSASTLTHITFGAKIRASFGVPIKVVLPVLKTLTLNNTPLTISEWLCTPTLESLRLQEYTQQPLYAIVRAISEWRQEPLVFLTELIVHIEEVTSMCWDWCIPDTFVAFPNVRRVRWDLTSKNTVADFGSSLDEGVWTELNDIAVRVKGEDANKTLLKTMRKVNTKGIVKPY</sequence>
<evidence type="ECO:0000313" key="2">
    <source>
        <dbReference type="EMBL" id="KIY66396.1"/>
    </source>
</evidence>
<name>A0A0D7BA51_9AGAR</name>
<keyword evidence="3" id="KW-1185">Reference proteome</keyword>
<evidence type="ECO:0000256" key="1">
    <source>
        <dbReference type="SAM" id="SignalP"/>
    </source>
</evidence>
<organism evidence="2 3">
    <name type="scientific">Cylindrobasidium torrendii FP15055 ss-10</name>
    <dbReference type="NCBI Taxonomy" id="1314674"/>
    <lineage>
        <taxon>Eukaryota</taxon>
        <taxon>Fungi</taxon>
        <taxon>Dikarya</taxon>
        <taxon>Basidiomycota</taxon>
        <taxon>Agaricomycotina</taxon>
        <taxon>Agaricomycetes</taxon>
        <taxon>Agaricomycetidae</taxon>
        <taxon>Agaricales</taxon>
        <taxon>Marasmiineae</taxon>
        <taxon>Physalacriaceae</taxon>
        <taxon>Cylindrobasidium</taxon>
    </lineage>
</organism>
<dbReference type="OrthoDB" id="2692326at2759"/>
<dbReference type="AlphaFoldDB" id="A0A0D7BA51"/>
<protein>
    <recommendedName>
        <fullName evidence="4">F-box domain-containing protein</fullName>
    </recommendedName>
</protein>